<reference evidence="6 7" key="1">
    <citation type="journal article" date="2018" name="Gigascience">
        <title>Genomes of trombidid mites reveal novel predicted allergens and laterally-transferred genes associated with secondary metabolism.</title>
        <authorList>
            <person name="Dong X."/>
            <person name="Chaisiri K."/>
            <person name="Xia D."/>
            <person name="Armstrong S.D."/>
            <person name="Fang Y."/>
            <person name="Donnelly M.J."/>
            <person name="Kadowaki T."/>
            <person name="McGarry J.W."/>
            <person name="Darby A.C."/>
            <person name="Makepeace B.L."/>
        </authorList>
    </citation>
    <scope>NUCLEOTIDE SEQUENCE [LARGE SCALE GENOMIC DNA]</scope>
    <source>
        <strain evidence="6">UoL-UT</strain>
    </source>
</reference>
<dbReference type="Proteomes" id="UP000288716">
    <property type="component" value="Unassembled WGS sequence"/>
</dbReference>
<accession>A0A443RXE9</accession>
<keyword evidence="7" id="KW-1185">Reference proteome</keyword>
<gene>
    <name evidence="6" type="ORF">B4U80_00932</name>
</gene>
<comment type="caution">
    <text evidence="6">The sequence shown here is derived from an EMBL/GenBank/DDBJ whole genome shotgun (WGS) entry which is preliminary data.</text>
</comment>
<keyword evidence="4" id="KW-0458">Lysosome</keyword>
<dbReference type="STRING" id="299467.A0A443RXE9"/>
<dbReference type="VEuPathDB" id="VectorBase:LDEU012009"/>
<evidence type="ECO:0000256" key="1">
    <source>
        <dbReference type="ARBA" id="ARBA00004656"/>
    </source>
</evidence>
<dbReference type="Pfam" id="PF10167">
    <property type="entry name" value="BORCS8"/>
    <property type="match status" value="1"/>
</dbReference>
<evidence type="ECO:0000256" key="3">
    <source>
        <dbReference type="ARBA" id="ARBA00023136"/>
    </source>
</evidence>
<name>A0A443RXE9_9ACAR</name>
<evidence type="ECO:0000313" key="6">
    <source>
        <dbReference type="EMBL" id="RWS20031.1"/>
    </source>
</evidence>
<dbReference type="PANTHER" id="PTHR21146:SF0">
    <property type="entry name" value="BLOC-1-RELATED COMPLEX SUBUNIT 8"/>
    <property type="match status" value="1"/>
</dbReference>
<comment type="similarity">
    <text evidence="2">Belongs to the BORCS8 family.</text>
</comment>
<sequence length="177" mass="19635">MSAQNITDSDLDKKAKKTCEKISENIYILANEPTLACFRIQEHVCKTGPTLAEKGNEIRKLNTSLKGNVYDIEYTIKAIKQMPAANIHFKNTQELLKNALFFKQQLDYDENVRMRVASSTSRSQSQQSSTTATNTSKTGAQKKSAFQRFSGSFDTLFNTSFGGIASSASADLKDLKT</sequence>
<feature type="compositionally biased region" description="Low complexity" evidence="5">
    <location>
        <begin position="118"/>
        <end position="138"/>
    </location>
</feature>
<proteinExistence type="inferred from homology"/>
<dbReference type="OrthoDB" id="10044187at2759"/>
<dbReference type="GO" id="GO:0099078">
    <property type="term" value="C:BORC complex"/>
    <property type="evidence" value="ECO:0007669"/>
    <property type="project" value="TreeGrafter"/>
</dbReference>
<dbReference type="InterPro" id="IPR019320">
    <property type="entry name" value="BORCS8"/>
</dbReference>
<evidence type="ECO:0000256" key="5">
    <source>
        <dbReference type="SAM" id="MobiDB-lite"/>
    </source>
</evidence>
<dbReference type="PANTHER" id="PTHR21146">
    <property type="entry name" value="MEF2B PROTEIN"/>
    <property type="match status" value="1"/>
</dbReference>
<protein>
    <submittedName>
        <fullName evidence="6">Protein MEF2BNB-like protein</fullName>
    </submittedName>
</protein>
<comment type="subcellular location">
    <subcellularLocation>
        <location evidence="1">Lysosome membrane</location>
    </subcellularLocation>
</comment>
<dbReference type="GO" id="GO:0005765">
    <property type="term" value="C:lysosomal membrane"/>
    <property type="evidence" value="ECO:0007669"/>
    <property type="project" value="UniProtKB-SubCell"/>
</dbReference>
<feature type="non-terminal residue" evidence="6">
    <location>
        <position position="177"/>
    </location>
</feature>
<evidence type="ECO:0000256" key="4">
    <source>
        <dbReference type="ARBA" id="ARBA00023228"/>
    </source>
</evidence>
<keyword evidence="3" id="KW-0472">Membrane</keyword>
<dbReference type="EMBL" id="NCKV01020593">
    <property type="protein sequence ID" value="RWS20031.1"/>
    <property type="molecule type" value="Genomic_DNA"/>
</dbReference>
<organism evidence="6 7">
    <name type="scientific">Leptotrombidium deliense</name>
    <dbReference type="NCBI Taxonomy" id="299467"/>
    <lineage>
        <taxon>Eukaryota</taxon>
        <taxon>Metazoa</taxon>
        <taxon>Ecdysozoa</taxon>
        <taxon>Arthropoda</taxon>
        <taxon>Chelicerata</taxon>
        <taxon>Arachnida</taxon>
        <taxon>Acari</taxon>
        <taxon>Acariformes</taxon>
        <taxon>Trombidiformes</taxon>
        <taxon>Prostigmata</taxon>
        <taxon>Anystina</taxon>
        <taxon>Parasitengona</taxon>
        <taxon>Trombiculoidea</taxon>
        <taxon>Trombiculidae</taxon>
        <taxon>Leptotrombidium</taxon>
    </lineage>
</organism>
<evidence type="ECO:0000256" key="2">
    <source>
        <dbReference type="ARBA" id="ARBA00010463"/>
    </source>
</evidence>
<feature type="region of interest" description="Disordered" evidence="5">
    <location>
        <begin position="117"/>
        <end position="143"/>
    </location>
</feature>
<evidence type="ECO:0000313" key="7">
    <source>
        <dbReference type="Proteomes" id="UP000288716"/>
    </source>
</evidence>
<dbReference type="AlphaFoldDB" id="A0A443RXE9"/>